<organism evidence="2 3">
    <name type="scientific">Cardiocondyla obscurior</name>
    <dbReference type="NCBI Taxonomy" id="286306"/>
    <lineage>
        <taxon>Eukaryota</taxon>
        <taxon>Metazoa</taxon>
        <taxon>Ecdysozoa</taxon>
        <taxon>Arthropoda</taxon>
        <taxon>Hexapoda</taxon>
        <taxon>Insecta</taxon>
        <taxon>Pterygota</taxon>
        <taxon>Neoptera</taxon>
        <taxon>Endopterygota</taxon>
        <taxon>Hymenoptera</taxon>
        <taxon>Apocrita</taxon>
        <taxon>Aculeata</taxon>
        <taxon>Formicoidea</taxon>
        <taxon>Formicidae</taxon>
        <taxon>Myrmicinae</taxon>
        <taxon>Cardiocondyla</taxon>
    </lineage>
</organism>
<reference evidence="2 3" key="1">
    <citation type="submission" date="2023-03" db="EMBL/GenBank/DDBJ databases">
        <title>High recombination rates correlate with genetic variation in Cardiocondyla obscurior ants.</title>
        <authorList>
            <person name="Errbii M."/>
        </authorList>
    </citation>
    <scope>NUCLEOTIDE SEQUENCE [LARGE SCALE GENOMIC DNA]</scope>
    <source>
        <strain evidence="2">Alpha-2009</strain>
        <tissue evidence="2">Whole body</tissue>
    </source>
</reference>
<accession>A0AAW2ERH1</accession>
<dbReference type="EMBL" id="JADYXP020000018">
    <property type="protein sequence ID" value="KAL0105707.1"/>
    <property type="molecule type" value="Genomic_DNA"/>
</dbReference>
<proteinExistence type="predicted"/>
<protein>
    <submittedName>
        <fullName evidence="2">Uncharacterized protein</fullName>
    </submittedName>
</protein>
<dbReference type="Proteomes" id="UP001430953">
    <property type="component" value="Unassembled WGS sequence"/>
</dbReference>
<keyword evidence="3" id="KW-1185">Reference proteome</keyword>
<feature type="compositionally biased region" description="Basic residues" evidence="1">
    <location>
        <begin position="223"/>
        <end position="232"/>
    </location>
</feature>
<evidence type="ECO:0000313" key="2">
    <source>
        <dbReference type="EMBL" id="KAL0105707.1"/>
    </source>
</evidence>
<feature type="region of interest" description="Disordered" evidence="1">
    <location>
        <begin position="33"/>
        <end position="71"/>
    </location>
</feature>
<sequence>MSLLKKRAIIDDNDDGDYNDDDYTKVSRMSPRLTISSSRSRGGRFLRSRSNDGESPRTRTTATQVRSSREKYANESLTSRRVYLTHFCALIDVITTSLPKLTKPVNLVSFGNLFSVGVPFLNGFSKVPDNRGFSDRPYLNFHRKLAAATCPRPRELLPRASAPRAKRLSLEDEYKDYCGGCDIHEPKDLDDTSSFGVTRCNVDPRRAGRAPHRPRNRACLSRRGWKSSRRGR</sequence>
<evidence type="ECO:0000256" key="1">
    <source>
        <dbReference type="SAM" id="MobiDB-lite"/>
    </source>
</evidence>
<feature type="region of interest" description="Disordered" evidence="1">
    <location>
        <begin position="201"/>
        <end position="232"/>
    </location>
</feature>
<evidence type="ECO:0000313" key="3">
    <source>
        <dbReference type="Proteomes" id="UP001430953"/>
    </source>
</evidence>
<feature type="compositionally biased region" description="Basic residues" evidence="1">
    <location>
        <begin position="207"/>
        <end position="216"/>
    </location>
</feature>
<comment type="caution">
    <text evidence="2">The sequence shown here is derived from an EMBL/GenBank/DDBJ whole genome shotgun (WGS) entry which is preliminary data.</text>
</comment>
<dbReference type="AlphaFoldDB" id="A0AAW2ERH1"/>
<gene>
    <name evidence="2" type="ORF">PUN28_015875</name>
</gene>
<name>A0AAW2ERH1_9HYME</name>